<dbReference type="OrthoDB" id="5514409at2"/>
<dbReference type="Proteomes" id="UP000189545">
    <property type="component" value="Chromosome"/>
</dbReference>
<feature type="domain" description="Pvc16 N-terminal" evidence="1">
    <location>
        <begin position="13"/>
        <end position="185"/>
    </location>
</feature>
<organism evidence="2 3">
    <name type="scientific">Shewanella psychrophila</name>
    <dbReference type="NCBI Taxonomy" id="225848"/>
    <lineage>
        <taxon>Bacteria</taxon>
        <taxon>Pseudomonadati</taxon>
        <taxon>Pseudomonadota</taxon>
        <taxon>Gammaproteobacteria</taxon>
        <taxon>Alteromonadales</taxon>
        <taxon>Shewanellaceae</taxon>
        <taxon>Shewanella</taxon>
    </lineage>
</organism>
<dbReference type="EMBL" id="CP014782">
    <property type="protein sequence ID" value="AQS36633.1"/>
    <property type="molecule type" value="Genomic_DNA"/>
</dbReference>
<dbReference type="AlphaFoldDB" id="A0A1S6HM91"/>
<dbReference type="Pfam" id="PF14065">
    <property type="entry name" value="Pvc16_N"/>
    <property type="match status" value="1"/>
</dbReference>
<keyword evidence="3" id="KW-1185">Reference proteome</keyword>
<dbReference type="KEGG" id="spsw:Sps_01467"/>
<dbReference type="InterPro" id="IPR025351">
    <property type="entry name" value="Pvc16_N"/>
</dbReference>
<evidence type="ECO:0000313" key="3">
    <source>
        <dbReference type="Proteomes" id="UP000189545"/>
    </source>
</evidence>
<protein>
    <recommendedName>
        <fullName evidence="1">Pvc16 N-terminal domain-containing protein</fullName>
    </recommendedName>
</protein>
<evidence type="ECO:0000259" key="1">
    <source>
        <dbReference type="Pfam" id="PF14065"/>
    </source>
</evidence>
<dbReference type="STRING" id="225848.Sps_01467"/>
<reference evidence="2 3" key="1">
    <citation type="submission" date="2016-03" db="EMBL/GenBank/DDBJ databases">
        <title>Complete genome sequence of Shewanella psychrophila WP2, a deep sea bacterium isolated from west Pacific sediment.</title>
        <authorList>
            <person name="Xu G."/>
            <person name="Jian H."/>
        </authorList>
    </citation>
    <scope>NUCLEOTIDE SEQUENCE [LARGE SCALE GENOMIC DNA]</scope>
    <source>
        <strain evidence="2 3">WP2</strain>
    </source>
</reference>
<accession>A0A1S6HM91</accession>
<sequence length="354" mass="38924">MVQPAVNQNIIEVNKEILGILREYLPADSGSEGVEIIFGAPEKSKFKNITVPTVNVFLFDIHEDLQLNSSQSPDYNYLTRSFAPGKVNMCCNYIITFWDTVSDTSDVVESQSMMVMNTIINALINNRTLKNIPGAYTRVMPPKDGLNSLGNFWQALDNNPRLVLNLSVTVPITLAEAVAEVAPVTKTEAKLVNKALTKVDLEVGDNSGALGSGANINDSSSDTCFKSDEGVEQHFIELSLINPTVLQQLAITGFDLEPSDNYVDKINNAVVTLLDRNNKMVDTELWRGTIRGVDRASQQVIFDQDLPAQQVNVIRLERSIGDKIHPLETPGLVVAELQAFAYPETPMLLEEAGD</sequence>
<dbReference type="RefSeq" id="WP_077751922.1">
    <property type="nucleotide sequence ID" value="NZ_CP014782.1"/>
</dbReference>
<name>A0A1S6HM91_9GAMM</name>
<evidence type="ECO:0000313" key="2">
    <source>
        <dbReference type="EMBL" id="AQS36633.1"/>
    </source>
</evidence>
<proteinExistence type="predicted"/>
<gene>
    <name evidence="2" type="ORF">Sps_01467</name>
</gene>